<evidence type="ECO:0000313" key="2">
    <source>
        <dbReference type="EMBL" id="KAF2812862.1"/>
    </source>
</evidence>
<protein>
    <submittedName>
        <fullName evidence="2 4">Uncharacterized protein</fullName>
    </submittedName>
</protein>
<dbReference type="OrthoDB" id="3796307at2759"/>
<dbReference type="Proteomes" id="UP000504636">
    <property type="component" value="Unplaced"/>
</dbReference>
<dbReference type="EMBL" id="MU003696">
    <property type="protein sequence ID" value="KAF2812862.1"/>
    <property type="molecule type" value="Genomic_DNA"/>
</dbReference>
<gene>
    <name evidence="2 4" type="ORF">BDZ99DRAFT_568174</name>
</gene>
<feature type="compositionally biased region" description="Acidic residues" evidence="1">
    <location>
        <begin position="95"/>
        <end position="104"/>
    </location>
</feature>
<proteinExistence type="predicted"/>
<reference evidence="4" key="3">
    <citation type="submission" date="2025-04" db="UniProtKB">
        <authorList>
            <consortium name="RefSeq"/>
        </authorList>
    </citation>
    <scope>IDENTIFICATION</scope>
    <source>
        <strain evidence="4">CBS 304.34</strain>
    </source>
</reference>
<dbReference type="GeneID" id="54468652"/>
<reference evidence="2 4" key="1">
    <citation type="journal article" date="2020" name="Stud. Mycol.">
        <title>101 Dothideomycetes genomes: a test case for predicting lifestyles and emergence of pathogens.</title>
        <authorList>
            <person name="Haridas S."/>
            <person name="Albert R."/>
            <person name="Binder M."/>
            <person name="Bloem J."/>
            <person name="Labutti K."/>
            <person name="Salamov A."/>
            <person name="Andreopoulos B."/>
            <person name="Baker S."/>
            <person name="Barry K."/>
            <person name="Bills G."/>
            <person name="Bluhm B."/>
            <person name="Cannon C."/>
            <person name="Castanera R."/>
            <person name="Culley D."/>
            <person name="Daum C."/>
            <person name="Ezra D."/>
            <person name="Gonzalez J."/>
            <person name="Henrissat B."/>
            <person name="Kuo A."/>
            <person name="Liang C."/>
            <person name="Lipzen A."/>
            <person name="Lutzoni F."/>
            <person name="Magnuson J."/>
            <person name="Mondo S."/>
            <person name="Nolan M."/>
            <person name="Ohm R."/>
            <person name="Pangilinan J."/>
            <person name="Park H.-J."/>
            <person name="Ramirez L."/>
            <person name="Alfaro M."/>
            <person name="Sun H."/>
            <person name="Tritt A."/>
            <person name="Yoshinaga Y."/>
            <person name="Zwiers L.-H."/>
            <person name="Turgeon B."/>
            <person name="Goodwin S."/>
            <person name="Spatafora J."/>
            <person name="Crous P."/>
            <person name="Grigoriev I."/>
        </authorList>
    </citation>
    <scope>NUCLEOTIDE SEQUENCE</scope>
    <source>
        <strain evidence="2 4">CBS 304.34</strain>
    </source>
</reference>
<organism evidence="2">
    <name type="scientific">Mytilinidion resinicola</name>
    <dbReference type="NCBI Taxonomy" id="574789"/>
    <lineage>
        <taxon>Eukaryota</taxon>
        <taxon>Fungi</taxon>
        <taxon>Dikarya</taxon>
        <taxon>Ascomycota</taxon>
        <taxon>Pezizomycotina</taxon>
        <taxon>Dothideomycetes</taxon>
        <taxon>Pleosporomycetidae</taxon>
        <taxon>Mytilinidiales</taxon>
        <taxon>Mytilinidiaceae</taxon>
        <taxon>Mytilinidion</taxon>
    </lineage>
</organism>
<accession>A0A6A6YV97</accession>
<evidence type="ECO:0000313" key="4">
    <source>
        <dbReference type="RefSeq" id="XP_033579826.1"/>
    </source>
</evidence>
<reference evidence="4" key="2">
    <citation type="submission" date="2020-04" db="EMBL/GenBank/DDBJ databases">
        <authorList>
            <consortium name="NCBI Genome Project"/>
        </authorList>
    </citation>
    <scope>NUCLEOTIDE SEQUENCE</scope>
    <source>
        <strain evidence="4">CBS 304.34</strain>
    </source>
</reference>
<feature type="compositionally biased region" description="Basic and acidic residues" evidence="1">
    <location>
        <begin position="144"/>
        <end position="170"/>
    </location>
</feature>
<sequence>MAPPLCNARNIVTGAAANRCHHCGYCKKKISSRCFKRLHLANCTETHPATGRECGERFLVRSKGGCMRKGHSYRDGANKAIQMQFREMYLGMAPWDDDLPEDNEGLAKNDADDDSEDSGKLEVIVEEEETEDGVLLTFSQGRSPFEKWDKKPATPKDTEKESTPPKDNSGRKSRRQALAVTAQDFIKRKK</sequence>
<dbReference type="RefSeq" id="XP_033579826.1">
    <property type="nucleotide sequence ID" value="XM_033727759.1"/>
</dbReference>
<dbReference type="AlphaFoldDB" id="A0A6A6YV97"/>
<evidence type="ECO:0000256" key="1">
    <source>
        <dbReference type="SAM" id="MobiDB-lite"/>
    </source>
</evidence>
<evidence type="ECO:0000313" key="3">
    <source>
        <dbReference type="Proteomes" id="UP000504636"/>
    </source>
</evidence>
<feature type="region of interest" description="Disordered" evidence="1">
    <location>
        <begin position="94"/>
        <end position="190"/>
    </location>
</feature>
<name>A0A6A6YV97_9PEZI</name>
<keyword evidence="3" id="KW-1185">Reference proteome</keyword>